<organism evidence="2 3">
    <name type="scientific">Polystyrenella longa</name>
    <dbReference type="NCBI Taxonomy" id="2528007"/>
    <lineage>
        <taxon>Bacteria</taxon>
        <taxon>Pseudomonadati</taxon>
        <taxon>Planctomycetota</taxon>
        <taxon>Planctomycetia</taxon>
        <taxon>Planctomycetales</taxon>
        <taxon>Planctomycetaceae</taxon>
        <taxon>Polystyrenella</taxon>
    </lineage>
</organism>
<dbReference type="InterPro" id="IPR003607">
    <property type="entry name" value="HD/PDEase_dom"/>
</dbReference>
<accession>A0A518CJU5</accession>
<dbReference type="InterPro" id="IPR037522">
    <property type="entry name" value="HD_GYP_dom"/>
</dbReference>
<dbReference type="EC" id="3.1.4.52" evidence="2"/>
<dbReference type="AlphaFoldDB" id="A0A518CJU5"/>
<protein>
    <submittedName>
        <fullName evidence="2">Cyclic di-GMP phosphodiesterase response regulator RpfG</fullName>
        <ecNumber evidence="2">3.1.4.52</ecNumber>
    </submittedName>
</protein>
<dbReference type="PANTHER" id="PTHR43155">
    <property type="entry name" value="CYCLIC DI-GMP PHOSPHODIESTERASE PA4108-RELATED"/>
    <property type="match status" value="1"/>
</dbReference>
<dbReference type="PANTHER" id="PTHR43155:SF2">
    <property type="entry name" value="CYCLIC DI-GMP PHOSPHODIESTERASE PA4108"/>
    <property type="match status" value="1"/>
</dbReference>
<dbReference type="Gene3D" id="1.10.3210.10">
    <property type="entry name" value="Hypothetical protein af1432"/>
    <property type="match status" value="1"/>
</dbReference>
<dbReference type="Pfam" id="PF13487">
    <property type="entry name" value="HD_5"/>
    <property type="match status" value="1"/>
</dbReference>
<dbReference type="GO" id="GO:0071111">
    <property type="term" value="F:cyclic-guanylate-specific phosphodiesterase activity"/>
    <property type="evidence" value="ECO:0007669"/>
    <property type="project" value="UniProtKB-EC"/>
</dbReference>
<dbReference type="KEGG" id="plon:Pla110_12130"/>
<reference evidence="2 3" key="1">
    <citation type="submission" date="2019-02" db="EMBL/GenBank/DDBJ databases">
        <title>Deep-cultivation of Planctomycetes and their phenomic and genomic characterization uncovers novel biology.</title>
        <authorList>
            <person name="Wiegand S."/>
            <person name="Jogler M."/>
            <person name="Boedeker C."/>
            <person name="Pinto D."/>
            <person name="Vollmers J."/>
            <person name="Rivas-Marin E."/>
            <person name="Kohn T."/>
            <person name="Peeters S.H."/>
            <person name="Heuer A."/>
            <person name="Rast P."/>
            <person name="Oberbeckmann S."/>
            <person name="Bunk B."/>
            <person name="Jeske O."/>
            <person name="Meyerdierks A."/>
            <person name="Storesund J.E."/>
            <person name="Kallscheuer N."/>
            <person name="Luecker S."/>
            <person name="Lage O.M."/>
            <person name="Pohl T."/>
            <person name="Merkel B.J."/>
            <person name="Hornburger P."/>
            <person name="Mueller R.-W."/>
            <person name="Bruemmer F."/>
            <person name="Labrenz M."/>
            <person name="Spormann A.M."/>
            <person name="Op den Camp H."/>
            <person name="Overmann J."/>
            <person name="Amann R."/>
            <person name="Jetten M.S.M."/>
            <person name="Mascher T."/>
            <person name="Medema M.H."/>
            <person name="Devos D.P."/>
            <person name="Kaster A.-K."/>
            <person name="Ovreas L."/>
            <person name="Rohde M."/>
            <person name="Galperin M.Y."/>
            <person name="Jogler C."/>
        </authorList>
    </citation>
    <scope>NUCLEOTIDE SEQUENCE [LARGE SCALE GENOMIC DNA]</scope>
    <source>
        <strain evidence="2 3">Pla110</strain>
    </source>
</reference>
<feature type="domain" description="HD-GYP" evidence="1">
    <location>
        <begin position="177"/>
        <end position="377"/>
    </location>
</feature>
<dbReference type="Proteomes" id="UP000317178">
    <property type="component" value="Chromosome"/>
</dbReference>
<dbReference type="SUPFAM" id="SSF109604">
    <property type="entry name" value="HD-domain/PDEase-like"/>
    <property type="match status" value="1"/>
</dbReference>
<proteinExistence type="predicted"/>
<evidence type="ECO:0000313" key="2">
    <source>
        <dbReference type="EMBL" id="QDU79503.1"/>
    </source>
</evidence>
<dbReference type="OrthoDB" id="9759601at2"/>
<evidence type="ECO:0000259" key="1">
    <source>
        <dbReference type="PROSITE" id="PS51832"/>
    </source>
</evidence>
<dbReference type="RefSeq" id="WP_144994153.1">
    <property type="nucleotide sequence ID" value="NZ_CP036281.1"/>
</dbReference>
<gene>
    <name evidence="2" type="primary">rpfG_1</name>
    <name evidence="2" type="ORF">Pla110_12130</name>
</gene>
<name>A0A518CJU5_9PLAN</name>
<dbReference type="CDD" id="cd00077">
    <property type="entry name" value="HDc"/>
    <property type="match status" value="1"/>
</dbReference>
<sequence>MSLDVVNKQKTSTAVETESPARTTLSIDELIIGRRTHSPIYDVKGVLLLADNQVITSEIKANLKNRAEGGRIQMDESDLSKVTLRNVEVKQVAKFQVDETLSRKIDMILDNGLMGVKNTGPSFSQSVVQHGRDGYDEEQTERLAEQHAENGKVLEELLTEATNGKLTDCDAVAGMATLYLKEMSVDTDNVLTSAMGSHTPDDIAANSLESALLAMALGIEMDFDAENIKNLGIAGLTHDWGMVHVPEELRNATHQLPRIDRLQIEKHPIYSMEMLQAIPTVPKIVPLIVYQVHEKYNGGGYPRGRKGNSIPIFARIIAVADIFISLTSPRPWRKAVTRYGAMECMLHLSRERSLDPDVMRALLRIQSLFPIGSFITLSNGSVARVIRANRKDYTKPIVQIIQNADGSTPDAQDDDAIIDLTDTELKVEQALPTPGVDEIPFSTDLFSEV</sequence>
<dbReference type="PROSITE" id="PS51832">
    <property type="entry name" value="HD_GYP"/>
    <property type="match status" value="1"/>
</dbReference>
<keyword evidence="2" id="KW-0378">Hydrolase</keyword>
<keyword evidence="3" id="KW-1185">Reference proteome</keyword>
<dbReference type="EMBL" id="CP036281">
    <property type="protein sequence ID" value="QDU79503.1"/>
    <property type="molecule type" value="Genomic_DNA"/>
</dbReference>
<evidence type="ECO:0000313" key="3">
    <source>
        <dbReference type="Proteomes" id="UP000317178"/>
    </source>
</evidence>